<evidence type="ECO:0000313" key="2">
    <source>
        <dbReference type="EMBL" id="SFR96346.1"/>
    </source>
</evidence>
<accession>A0A1I6KYN3</accession>
<dbReference type="GO" id="GO:0016740">
    <property type="term" value="F:transferase activity"/>
    <property type="evidence" value="ECO:0007669"/>
    <property type="project" value="UniProtKB-KW"/>
</dbReference>
<dbReference type="CDD" id="cd00761">
    <property type="entry name" value="Glyco_tranf_GTA_type"/>
    <property type="match status" value="1"/>
</dbReference>
<evidence type="ECO:0000259" key="1">
    <source>
        <dbReference type="Pfam" id="PF00535"/>
    </source>
</evidence>
<dbReference type="InterPro" id="IPR001173">
    <property type="entry name" value="Glyco_trans_2-like"/>
</dbReference>
<proteinExistence type="predicted"/>
<reference evidence="2 3" key="1">
    <citation type="submission" date="2016-10" db="EMBL/GenBank/DDBJ databases">
        <authorList>
            <person name="de Groot N.N."/>
        </authorList>
    </citation>
    <scope>NUCLEOTIDE SEQUENCE [LARGE SCALE GENOMIC DNA]</scope>
    <source>
        <strain evidence="2 3">S5-249</strain>
    </source>
</reference>
<protein>
    <submittedName>
        <fullName evidence="2">Glycosyl transferase family 2</fullName>
    </submittedName>
</protein>
<gene>
    <name evidence="2" type="ORF">SAMN05192580_1983</name>
</gene>
<dbReference type="STRING" id="1166337.SAMN05192580_1983"/>
<dbReference type="RefSeq" id="WP_165611269.1">
    <property type="nucleotide sequence ID" value="NZ_FOZG01000002.1"/>
</dbReference>
<dbReference type="InterPro" id="IPR050834">
    <property type="entry name" value="Glycosyltransf_2"/>
</dbReference>
<dbReference type="InterPro" id="IPR029044">
    <property type="entry name" value="Nucleotide-diphossugar_trans"/>
</dbReference>
<dbReference type="Pfam" id="PF00535">
    <property type="entry name" value="Glycos_transf_2"/>
    <property type="match status" value="1"/>
</dbReference>
<keyword evidence="3" id="KW-1185">Reference proteome</keyword>
<feature type="domain" description="Glycosyltransferase 2-like" evidence="1">
    <location>
        <begin position="5"/>
        <end position="164"/>
    </location>
</feature>
<evidence type="ECO:0000313" key="3">
    <source>
        <dbReference type="Proteomes" id="UP000198824"/>
    </source>
</evidence>
<dbReference type="AlphaFoldDB" id="A0A1I6KYN3"/>
<sequence length="321" mass="34928">MPAVSVIIPAYGVAPYLGEALQSLQAQGHRDWEAIVIDDGDTAAVAAAFAPFADDPRMRLLATSNGGLAAARNRGIAAATADTISLLDGDDLYMPDYLERMLAALAADPEIGFVTCDAILFGLPARDGRRFSEFAAQAEPITLERVLSRTFNVFGSCTIRRSALAQVGYYDEAMRSAEDLDLWVRLLEAGWRAVLVPEPLLRYRRRPDSLSAATLPMLRAEQRLYAAAERRLTGRPEQAAAHAGLCRAEHAIAFEEGEALVLAGRVGEGVRRLREAGPRTRSPSWRALLLGMQLAPWLAPATMRWRIARAARCLSQATMLG</sequence>
<dbReference type="EMBL" id="FOZG01000002">
    <property type="protein sequence ID" value="SFR96346.1"/>
    <property type="molecule type" value="Genomic_DNA"/>
</dbReference>
<name>A0A1I6KYN3_9SPHN</name>
<dbReference type="PANTHER" id="PTHR43685:SF2">
    <property type="entry name" value="GLYCOSYLTRANSFERASE 2-LIKE DOMAIN-CONTAINING PROTEIN"/>
    <property type="match status" value="1"/>
</dbReference>
<organism evidence="2 3">
    <name type="scientific">Sphingomonas jatrophae</name>
    <dbReference type="NCBI Taxonomy" id="1166337"/>
    <lineage>
        <taxon>Bacteria</taxon>
        <taxon>Pseudomonadati</taxon>
        <taxon>Pseudomonadota</taxon>
        <taxon>Alphaproteobacteria</taxon>
        <taxon>Sphingomonadales</taxon>
        <taxon>Sphingomonadaceae</taxon>
        <taxon>Sphingomonas</taxon>
    </lineage>
</organism>
<dbReference type="PANTHER" id="PTHR43685">
    <property type="entry name" value="GLYCOSYLTRANSFERASE"/>
    <property type="match status" value="1"/>
</dbReference>
<dbReference type="SUPFAM" id="SSF53448">
    <property type="entry name" value="Nucleotide-diphospho-sugar transferases"/>
    <property type="match status" value="1"/>
</dbReference>
<dbReference type="Proteomes" id="UP000198824">
    <property type="component" value="Unassembled WGS sequence"/>
</dbReference>
<keyword evidence="2" id="KW-0808">Transferase</keyword>
<dbReference type="Gene3D" id="3.90.550.10">
    <property type="entry name" value="Spore Coat Polysaccharide Biosynthesis Protein SpsA, Chain A"/>
    <property type="match status" value="1"/>
</dbReference>
<dbReference type="GO" id="GO:0044010">
    <property type="term" value="P:single-species biofilm formation"/>
    <property type="evidence" value="ECO:0007669"/>
    <property type="project" value="TreeGrafter"/>
</dbReference>